<dbReference type="GO" id="GO:0015171">
    <property type="term" value="F:amino acid transmembrane transporter activity"/>
    <property type="evidence" value="ECO:0007669"/>
    <property type="project" value="TreeGrafter"/>
</dbReference>
<name>A0A7Y9QV67_9BURK</name>
<dbReference type="PANTHER" id="PTHR30086">
    <property type="entry name" value="ARGININE EXPORTER PROTEIN ARGO"/>
    <property type="match status" value="1"/>
</dbReference>
<dbReference type="RefSeq" id="WP_218897699.1">
    <property type="nucleotide sequence ID" value="NZ_JACCFH010000001.1"/>
</dbReference>
<protein>
    <submittedName>
        <fullName evidence="7">Threonine/homoserine/homoserine lactone efflux protein</fullName>
    </submittedName>
</protein>
<evidence type="ECO:0000256" key="6">
    <source>
        <dbReference type="SAM" id="Phobius"/>
    </source>
</evidence>
<evidence type="ECO:0000256" key="3">
    <source>
        <dbReference type="ARBA" id="ARBA00022692"/>
    </source>
</evidence>
<dbReference type="GO" id="GO:0005886">
    <property type="term" value="C:plasma membrane"/>
    <property type="evidence" value="ECO:0007669"/>
    <property type="project" value="UniProtKB-SubCell"/>
</dbReference>
<dbReference type="PANTHER" id="PTHR30086:SF20">
    <property type="entry name" value="ARGININE EXPORTER PROTEIN ARGO-RELATED"/>
    <property type="match status" value="1"/>
</dbReference>
<keyword evidence="5 6" id="KW-0472">Membrane</keyword>
<reference evidence="7 8" key="1">
    <citation type="submission" date="2020-07" db="EMBL/GenBank/DDBJ databases">
        <title>Genomic Encyclopedia of Archaeal and Bacterial Type Strains, Phase II (KMG-II): from individual species to whole genera.</title>
        <authorList>
            <person name="Goeker M."/>
        </authorList>
    </citation>
    <scope>NUCLEOTIDE SEQUENCE [LARGE SCALE GENOMIC DNA]</scope>
    <source>
        <strain evidence="7 8">DSM 21226</strain>
    </source>
</reference>
<sequence length="204" mass="21564">MFSLPTINAADYLALLALGTAMSFTPGPNTTLSTALAANLGLRRALRFCLAVPVGWALMLGLCSVGLGAAIAAQPVLRLGIKAVGLGYLLWLAWKLARTTQLGQVDAAGLQVGFWQGVALQFVNIKGWMFALSVTAGWVLPGPVGERLLWVLPTMAAFAFTSNFTYALVGALLRGWLAQGARLAWFNRGMAAVLVLTAVWMGQA</sequence>
<evidence type="ECO:0000313" key="7">
    <source>
        <dbReference type="EMBL" id="NYG32002.1"/>
    </source>
</evidence>
<dbReference type="InterPro" id="IPR001123">
    <property type="entry name" value="LeuE-type"/>
</dbReference>
<keyword evidence="3 6" id="KW-0812">Transmembrane</keyword>
<keyword evidence="2" id="KW-1003">Cell membrane</keyword>
<feature type="transmembrane region" description="Helical" evidence="6">
    <location>
        <begin position="150"/>
        <end position="173"/>
    </location>
</feature>
<dbReference type="Pfam" id="PF01810">
    <property type="entry name" value="LysE"/>
    <property type="match status" value="1"/>
</dbReference>
<organism evidence="7 8">
    <name type="scientific">Sphaerotilus montanus</name>
    <dbReference type="NCBI Taxonomy" id="522889"/>
    <lineage>
        <taxon>Bacteria</taxon>
        <taxon>Pseudomonadati</taxon>
        <taxon>Pseudomonadota</taxon>
        <taxon>Betaproteobacteria</taxon>
        <taxon>Burkholderiales</taxon>
        <taxon>Sphaerotilaceae</taxon>
        <taxon>Sphaerotilus</taxon>
    </lineage>
</organism>
<accession>A0A7Y9QV67</accession>
<proteinExistence type="predicted"/>
<gene>
    <name evidence="7" type="ORF">BDD16_000988</name>
</gene>
<feature type="transmembrane region" description="Helical" evidence="6">
    <location>
        <begin position="118"/>
        <end position="138"/>
    </location>
</feature>
<evidence type="ECO:0000256" key="5">
    <source>
        <dbReference type="ARBA" id="ARBA00023136"/>
    </source>
</evidence>
<feature type="transmembrane region" description="Helical" evidence="6">
    <location>
        <begin position="12"/>
        <end position="36"/>
    </location>
</feature>
<feature type="transmembrane region" description="Helical" evidence="6">
    <location>
        <begin position="185"/>
        <end position="202"/>
    </location>
</feature>
<evidence type="ECO:0000256" key="4">
    <source>
        <dbReference type="ARBA" id="ARBA00022989"/>
    </source>
</evidence>
<dbReference type="AlphaFoldDB" id="A0A7Y9QV67"/>
<evidence type="ECO:0000256" key="1">
    <source>
        <dbReference type="ARBA" id="ARBA00004651"/>
    </source>
</evidence>
<dbReference type="GO" id="GO:0033228">
    <property type="term" value="P:cysteine export across plasma membrane"/>
    <property type="evidence" value="ECO:0007669"/>
    <property type="project" value="TreeGrafter"/>
</dbReference>
<keyword evidence="4 6" id="KW-1133">Transmembrane helix</keyword>
<comment type="subcellular location">
    <subcellularLocation>
        <location evidence="1">Cell membrane</location>
        <topology evidence="1">Multi-pass membrane protein</topology>
    </subcellularLocation>
</comment>
<dbReference type="Proteomes" id="UP000518288">
    <property type="component" value="Unassembled WGS sequence"/>
</dbReference>
<evidence type="ECO:0000256" key="2">
    <source>
        <dbReference type="ARBA" id="ARBA00022475"/>
    </source>
</evidence>
<dbReference type="EMBL" id="JACCFH010000001">
    <property type="protein sequence ID" value="NYG32002.1"/>
    <property type="molecule type" value="Genomic_DNA"/>
</dbReference>
<feature type="transmembrane region" description="Helical" evidence="6">
    <location>
        <begin position="79"/>
        <end position="97"/>
    </location>
</feature>
<comment type="caution">
    <text evidence="7">The sequence shown here is derived from an EMBL/GenBank/DDBJ whole genome shotgun (WGS) entry which is preliminary data.</text>
</comment>
<feature type="transmembrane region" description="Helical" evidence="6">
    <location>
        <begin position="48"/>
        <end position="73"/>
    </location>
</feature>
<evidence type="ECO:0000313" key="8">
    <source>
        <dbReference type="Proteomes" id="UP000518288"/>
    </source>
</evidence>
<keyword evidence="8" id="KW-1185">Reference proteome</keyword>